<comment type="caution">
    <text evidence="2">The sequence shown here is derived from an EMBL/GenBank/DDBJ whole genome shotgun (WGS) entry which is preliminary data.</text>
</comment>
<dbReference type="Proteomes" id="UP000234206">
    <property type="component" value="Unassembled WGS sequence"/>
</dbReference>
<keyword evidence="1" id="KW-0732">Signal</keyword>
<sequence>MRKIPAATAALLVMTGGSAAADVAVSATTDGHEMEGQARMGGYTAFVRDSAGGSCGHMVQSTSIKEFRSCRLKLIDNCGGWVVPRR</sequence>
<accession>A0A2I1P985</accession>
<keyword evidence="3" id="KW-1185">Reference proteome</keyword>
<protein>
    <submittedName>
        <fullName evidence="2">Uncharacterized protein</fullName>
    </submittedName>
</protein>
<proteinExistence type="predicted"/>
<dbReference type="EMBL" id="PKIZ01000017">
    <property type="protein sequence ID" value="PKZ41171.1"/>
    <property type="molecule type" value="Genomic_DNA"/>
</dbReference>
<feature type="signal peptide" evidence="1">
    <location>
        <begin position="1"/>
        <end position="20"/>
    </location>
</feature>
<evidence type="ECO:0000313" key="2">
    <source>
        <dbReference type="EMBL" id="PKZ41171.1"/>
    </source>
</evidence>
<organism evidence="2 3">
    <name type="scientific">Kytococcus schroeteri</name>
    <dbReference type="NCBI Taxonomy" id="138300"/>
    <lineage>
        <taxon>Bacteria</taxon>
        <taxon>Bacillati</taxon>
        <taxon>Actinomycetota</taxon>
        <taxon>Actinomycetes</taxon>
        <taxon>Micrococcales</taxon>
        <taxon>Kytococcaceae</taxon>
        <taxon>Kytococcus</taxon>
    </lineage>
</organism>
<evidence type="ECO:0000313" key="3">
    <source>
        <dbReference type="Proteomes" id="UP000234206"/>
    </source>
</evidence>
<feature type="chain" id="PRO_5014136399" evidence="1">
    <location>
        <begin position="21"/>
        <end position="86"/>
    </location>
</feature>
<name>A0A2I1P985_9MICO</name>
<gene>
    <name evidence="2" type="ORF">CYJ76_08940</name>
</gene>
<reference evidence="2 3" key="1">
    <citation type="submission" date="2017-12" db="EMBL/GenBank/DDBJ databases">
        <title>Phylogenetic diversity of female urinary microbiome.</title>
        <authorList>
            <person name="Thomas-White K."/>
            <person name="Wolfe A.J."/>
        </authorList>
    </citation>
    <scope>NUCLEOTIDE SEQUENCE [LARGE SCALE GENOMIC DNA]</scope>
    <source>
        <strain evidence="2 3">UMB1298</strain>
    </source>
</reference>
<dbReference type="AlphaFoldDB" id="A0A2I1P985"/>
<evidence type="ECO:0000256" key="1">
    <source>
        <dbReference type="SAM" id="SignalP"/>
    </source>
</evidence>
<dbReference type="RefSeq" id="WP_070705552.1">
    <property type="nucleotide sequence ID" value="NZ_PKIZ01000017.1"/>
</dbReference>